<keyword evidence="3" id="KW-1185">Reference proteome</keyword>
<accession>A0AA88MZB8</accession>
<dbReference type="EMBL" id="JAVHJS010000010">
    <property type="protein sequence ID" value="KAK2845709.1"/>
    <property type="molecule type" value="Genomic_DNA"/>
</dbReference>
<reference evidence="2" key="1">
    <citation type="submission" date="2023-08" db="EMBL/GenBank/DDBJ databases">
        <title>Pelteobagrus vachellii genome.</title>
        <authorList>
            <person name="Liu H."/>
        </authorList>
    </citation>
    <scope>NUCLEOTIDE SEQUENCE</scope>
    <source>
        <strain evidence="2">PRFRI_2022a</strain>
        <tissue evidence="2">Muscle</tissue>
    </source>
</reference>
<comment type="caution">
    <text evidence="2">The sequence shown here is derived from an EMBL/GenBank/DDBJ whole genome shotgun (WGS) entry which is preliminary data.</text>
</comment>
<evidence type="ECO:0000313" key="3">
    <source>
        <dbReference type="Proteomes" id="UP001187315"/>
    </source>
</evidence>
<feature type="region of interest" description="Disordered" evidence="1">
    <location>
        <begin position="1"/>
        <end position="41"/>
    </location>
</feature>
<organism evidence="2 3">
    <name type="scientific">Tachysurus vachellii</name>
    <name type="common">Darkbarbel catfish</name>
    <name type="synonym">Pelteobagrus vachellii</name>
    <dbReference type="NCBI Taxonomy" id="175792"/>
    <lineage>
        <taxon>Eukaryota</taxon>
        <taxon>Metazoa</taxon>
        <taxon>Chordata</taxon>
        <taxon>Craniata</taxon>
        <taxon>Vertebrata</taxon>
        <taxon>Euteleostomi</taxon>
        <taxon>Actinopterygii</taxon>
        <taxon>Neopterygii</taxon>
        <taxon>Teleostei</taxon>
        <taxon>Ostariophysi</taxon>
        <taxon>Siluriformes</taxon>
        <taxon>Bagridae</taxon>
        <taxon>Tachysurus</taxon>
    </lineage>
</organism>
<feature type="compositionally biased region" description="Basic residues" evidence="1">
    <location>
        <begin position="12"/>
        <end position="33"/>
    </location>
</feature>
<dbReference type="AlphaFoldDB" id="A0AA88MZB8"/>
<sequence length="75" mass="8763">MMTTTTTTENNKKKKKKKKKQKKKKKKKKKKKREEKETETETWRGLLLFGKDQVFIVSSAWVARLAPNVAIPSSL</sequence>
<protein>
    <submittedName>
        <fullName evidence="2">Uncharacterized protein</fullName>
    </submittedName>
</protein>
<gene>
    <name evidence="2" type="ORF">Q7C36_010563</name>
</gene>
<evidence type="ECO:0000313" key="2">
    <source>
        <dbReference type="EMBL" id="KAK2845709.1"/>
    </source>
</evidence>
<proteinExistence type="predicted"/>
<name>A0AA88MZB8_TACVA</name>
<dbReference type="Proteomes" id="UP001187315">
    <property type="component" value="Unassembled WGS sequence"/>
</dbReference>
<evidence type="ECO:0000256" key="1">
    <source>
        <dbReference type="SAM" id="MobiDB-lite"/>
    </source>
</evidence>